<dbReference type="Pfam" id="PF13582">
    <property type="entry name" value="Reprolysin_3"/>
    <property type="match status" value="1"/>
</dbReference>
<protein>
    <recommendedName>
        <fullName evidence="4">Peptidase M10 metallopeptidase domain-containing protein</fullName>
    </recommendedName>
</protein>
<dbReference type="InterPro" id="IPR024079">
    <property type="entry name" value="MetalloPept_cat_dom_sf"/>
</dbReference>
<proteinExistence type="predicted"/>
<gene>
    <name evidence="2" type="ORF">OKA04_10245</name>
</gene>
<evidence type="ECO:0000313" key="2">
    <source>
        <dbReference type="EMBL" id="MCW1885108.1"/>
    </source>
</evidence>
<evidence type="ECO:0000313" key="3">
    <source>
        <dbReference type="Proteomes" id="UP001207930"/>
    </source>
</evidence>
<comment type="caution">
    <text evidence="2">The sequence shown here is derived from an EMBL/GenBank/DDBJ whole genome shotgun (WGS) entry which is preliminary data.</text>
</comment>
<dbReference type="PROSITE" id="PS51257">
    <property type="entry name" value="PROKAR_LIPOPROTEIN"/>
    <property type="match status" value="1"/>
</dbReference>
<keyword evidence="1" id="KW-0732">Signal</keyword>
<feature type="chain" id="PRO_5045367523" description="Peptidase M10 metallopeptidase domain-containing protein" evidence="1">
    <location>
        <begin position="28"/>
        <end position="402"/>
    </location>
</feature>
<evidence type="ECO:0008006" key="4">
    <source>
        <dbReference type="Google" id="ProtNLM"/>
    </source>
</evidence>
<dbReference type="Proteomes" id="UP001207930">
    <property type="component" value="Unassembled WGS sequence"/>
</dbReference>
<organism evidence="2 3">
    <name type="scientific">Luteolibacter flavescens</name>
    <dbReference type="NCBI Taxonomy" id="1859460"/>
    <lineage>
        <taxon>Bacteria</taxon>
        <taxon>Pseudomonadati</taxon>
        <taxon>Verrucomicrobiota</taxon>
        <taxon>Verrucomicrobiia</taxon>
        <taxon>Verrucomicrobiales</taxon>
        <taxon>Verrucomicrobiaceae</taxon>
        <taxon>Luteolibacter</taxon>
    </lineage>
</organism>
<dbReference type="Gene3D" id="3.40.390.10">
    <property type="entry name" value="Collagenase (Catalytic Domain)"/>
    <property type="match status" value="1"/>
</dbReference>
<evidence type="ECO:0000256" key="1">
    <source>
        <dbReference type="SAM" id="SignalP"/>
    </source>
</evidence>
<name>A0ABT3FNH5_9BACT</name>
<feature type="signal peptide" evidence="1">
    <location>
        <begin position="1"/>
        <end position="27"/>
    </location>
</feature>
<reference evidence="2 3" key="1">
    <citation type="submission" date="2022-10" db="EMBL/GenBank/DDBJ databases">
        <title>Luteolibacter flavescens strain MCCC 1K03193, whole genome shotgun sequencing project.</title>
        <authorList>
            <person name="Zhao G."/>
            <person name="Shen L."/>
        </authorList>
    </citation>
    <scope>NUCLEOTIDE SEQUENCE [LARGE SCALE GENOMIC DNA]</scope>
    <source>
        <strain evidence="2 3">MCCC 1K03193</strain>
    </source>
</reference>
<accession>A0ABT3FNH5</accession>
<dbReference type="RefSeq" id="WP_264501066.1">
    <property type="nucleotide sequence ID" value="NZ_JAPDDS010000005.1"/>
</dbReference>
<sequence>MKTPAFFRWTRVATAALALLASCPLAAQVIVSPPETITHRVQIQPIRVKKTDGTTATTFGSGTTETYIKDQINRVWAQVGVEITWLAMVDYTNNFAYDGSPGNYATTSRPTAHLEQITDNAGSPPKSPNAIVLNLFFVEIVPGFPQVSDNTSNGLAWVDANGITMHVGQNLLGFQAGRDLIASVAAHEIGHNLGLDHPANEPTNLMSSNGTEERLTSAQKTTIFMNRSGIDSYEFLQAISASSHYQQWATANGITGGPEDDQDQDGIDNVIEYMLSLNPRAFSQLPSPVVAANGLTWTLPKNANALADGLVYQVQSSGSTMAWQAAGSTGSGSTVVQDNTSALVVRLNSGGGRRFMRMNVSVPAGLTASGAAASFIAPEAAPAGRVISACGHEGCGIRTLVR</sequence>
<dbReference type="SUPFAM" id="SSF55486">
    <property type="entry name" value="Metalloproteases ('zincins'), catalytic domain"/>
    <property type="match status" value="1"/>
</dbReference>
<dbReference type="EMBL" id="JAPDDS010000005">
    <property type="protein sequence ID" value="MCW1885108.1"/>
    <property type="molecule type" value="Genomic_DNA"/>
</dbReference>
<keyword evidence="3" id="KW-1185">Reference proteome</keyword>